<name>E4QDQ2_CALH1</name>
<dbReference type="AlphaFoldDB" id="E4QDQ2"/>
<evidence type="ECO:0000313" key="3">
    <source>
        <dbReference type="Proteomes" id="UP000006890"/>
    </source>
</evidence>
<evidence type="ECO:0000313" key="2">
    <source>
        <dbReference type="EMBL" id="ADQ06469.1"/>
    </source>
</evidence>
<organism evidence="2 3">
    <name type="scientific">Caldicellulosiruptor hydrothermalis (strain DSM 18901 / VKM B-2411 / 108)</name>
    <dbReference type="NCBI Taxonomy" id="632292"/>
    <lineage>
        <taxon>Bacteria</taxon>
        <taxon>Bacillati</taxon>
        <taxon>Bacillota</taxon>
        <taxon>Bacillota incertae sedis</taxon>
        <taxon>Caldicellulosiruptorales</taxon>
        <taxon>Caldicellulosiruptoraceae</taxon>
        <taxon>Caldicellulosiruptor</taxon>
    </lineage>
</organism>
<proteinExistence type="predicted"/>
<dbReference type="STRING" id="632292.Calhy_0732"/>
<dbReference type="Proteomes" id="UP000006890">
    <property type="component" value="Chromosome"/>
</dbReference>
<dbReference type="eggNOG" id="COG2856">
    <property type="taxonomic scope" value="Bacteria"/>
</dbReference>
<gene>
    <name evidence="2" type="ordered locus">Calhy_0732</name>
</gene>
<dbReference type="KEGG" id="chd:Calhy_0732"/>
<accession>E4QDQ2</accession>
<reference evidence="2 3" key="2">
    <citation type="journal article" date="2011" name="J. Bacteriol.">
        <title>Complete genome sequences for the anaerobic, extremely thermophilic plant biomass-degrading bacteria Caldicellulosiruptor hydrothermalis, Caldicellulosiruptor kristjanssonii, Caldicellulosiruptor kronotskyensis, Caldicellulosiruptor owensenis, and Caldicellulosiruptor lactoaceticus.</title>
        <authorList>
            <person name="Blumer-Schuette S.E."/>
            <person name="Ozdemir I."/>
            <person name="Mistry D."/>
            <person name="Lucas S."/>
            <person name="Lapidus A."/>
            <person name="Cheng J.F."/>
            <person name="Goodwin L.A."/>
            <person name="Pitluck S."/>
            <person name="Land M.L."/>
            <person name="Hauser L.J."/>
            <person name="Woyke T."/>
            <person name="Mikhailova N."/>
            <person name="Pati A."/>
            <person name="Kyrpides N.C."/>
            <person name="Ivanova N."/>
            <person name="Detter J.C."/>
            <person name="Walston-Davenport K."/>
            <person name="Han S."/>
            <person name="Adams M.W."/>
            <person name="Kelly R.M."/>
        </authorList>
    </citation>
    <scope>NUCLEOTIDE SEQUENCE [LARGE SCALE GENOMIC DNA]</scope>
    <source>
        <strain evidence="3">DSM 18901 / VKM B-2411 / 108</strain>
    </source>
</reference>
<sequence>MRYKADEIERIVGKLINKCGRCSPYDIARENNIIVLKIPLGNVYGFYKHIKRNKFIFLNCDIDEQMQLLACSHELGHAVLHPKENTVWLQSFTLFSTNRLEIEANLFALSLLKHVSKFDYFALANLLRIPETIIKTSIGW</sequence>
<dbReference type="Pfam" id="PF06114">
    <property type="entry name" value="Peptidase_M78"/>
    <property type="match status" value="1"/>
</dbReference>
<dbReference type="InterPro" id="IPR010359">
    <property type="entry name" value="IrrE_HExxH"/>
</dbReference>
<reference key="1">
    <citation type="submission" date="2010-09" db="EMBL/GenBank/DDBJ databases">
        <title>Complete sequence of Caldicellulosiruptor hydrothermalis 108.</title>
        <authorList>
            <consortium name="US DOE Joint Genome Institute"/>
            <person name="Lucas S."/>
            <person name="Copeland A."/>
            <person name="Lapidus A."/>
            <person name="Cheng J.-F."/>
            <person name="Bruce D."/>
            <person name="Goodwin L."/>
            <person name="Pitluck S."/>
            <person name="Davenport K."/>
            <person name="Detter J.C."/>
            <person name="Han C."/>
            <person name="Tapia R."/>
            <person name="Land M."/>
            <person name="Hauser L."/>
            <person name="Chang Y.-J."/>
            <person name="Jeffries C."/>
            <person name="Kyrpides N."/>
            <person name="Ivanova N."/>
            <person name="Mikhailova N."/>
            <person name="Blumer-Schuette S.E."/>
            <person name="Kelly R.M."/>
            <person name="Woyke T."/>
        </authorList>
    </citation>
    <scope>NUCLEOTIDE SEQUENCE</scope>
    <source>
        <strain>108</strain>
    </source>
</reference>
<evidence type="ECO:0000259" key="1">
    <source>
        <dbReference type="Pfam" id="PF06114"/>
    </source>
</evidence>
<dbReference type="EMBL" id="CP002219">
    <property type="protein sequence ID" value="ADQ06469.1"/>
    <property type="molecule type" value="Genomic_DNA"/>
</dbReference>
<keyword evidence="3" id="KW-1185">Reference proteome</keyword>
<dbReference type="Gene3D" id="1.10.10.2910">
    <property type="match status" value="1"/>
</dbReference>
<dbReference type="HOGENOM" id="CLU_122894_2_0_9"/>
<protein>
    <recommendedName>
        <fullName evidence="1">IrrE N-terminal-like domain-containing protein</fullName>
    </recommendedName>
</protein>
<feature type="domain" description="IrrE N-terminal-like" evidence="1">
    <location>
        <begin position="32"/>
        <end position="112"/>
    </location>
</feature>